<reference evidence="7 8" key="1">
    <citation type="submission" date="2019-01" db="EMBL/GenBank/DDBJ databases">
        <authorList>
            <person name="Chen W.-M."/>
        </authorList>
    </citation>
    <scope>NUCLEOTIDE SEQUENCE [LARGE SCALE GENOMIC DNA]</scope>
    <source>
        <strain evidence="7 8">KYPY4</strain>
    </source>
</reference>
<evidence type="ECO:0000313" key="7">
    <source>
        <dbReference type="EMBL" id="RVU45086.1"/>
    </source>
</evidence>
<evidence type="ECO:0000313" key="8">
    <source>
        <dbReference type="Proteomes" id="UP000285575"/>
    </source>
</evidence>
<evidence type="ECO:0008006" key="9">
    <source>
        <dbReference type="Google" id="ProtNLM"/>
    </source>
</evidence>
<comment type="caution">
    <text evidence="7">The sequence shown here is derived from an EMBL/GenBank/DDBJ whole genome shotgun (WGS) entry which is preliminary data.</text>
</comment>
<comment type="subcellular location">
    <subcellularLocation>
        <location evidence="1">Cell membrane</location>
        <topology evidence="1">Multi-pass membrane protein</topology>
    </subcellularLocation>
</comment>
<evidence type="ECO:0000256" key="1">
    <source>
        <dbReference type="ARBA" id="ARBA00004651"/>
    </source>
</evidence>
<dbReference type="PANTHER" id="PTHR30250:SF11">
    <property type="entry name" value="O-ANTIGEN TRANSPORTER-RELATED"/>
    <property type="match status" value="1"/>
</dbReference>
<feature type="transmembrane region" description="Helical" evidence="6">
    <location>
        <begin position="404"/>
        <end position="425"/>
    </location>
</feature>
<keyword evidence="2" id="KW-1003">Cell membrane</keyword>
<feature type="transmembrane region" description="Helical" evidence="6">
    <location>
        <begin position="41"/>
        <end position="62"/>
    </location>
</feature>
<dbReference type="GO" id="GO:0005886">
    <property type="term" value="C:plasma membrane"/>
    <property type="evidence" value="ECO:0007669"/>
    <property type="project" value="UniProtKB-SubCell"/>
</dbReference>
<sequence length="470" mass="48327">MSIRPQPPATVSASPGLAMGPGPAPAALLRGLLNQRRLRQLLGFAAAQGGVQLLGFVAGLLLVRWMAPADYGHYTAAVALLSLVSVMLDLGLSSAMLSLGGPHHADRAALARLQQAARRLQWRLFGLLLLPLAALGALLLGDPALSLPATAALVGLCLLLGLVNARNALAIALMRLQGQAALQQKLEFAVHAARVCSVAGAGVGVIDIGIGALLMALPTLLLAAALRWAAPAWRPDAGPATAHAEAEAAEGAAAAQAEGHAARLQALVARQAPNSVYYCLSAQLPVALVAWLGQAQQVAEVGALSRLAMLFTVLSNVLAALVAPYFARPRLAGELRTGFGLVNAGFALLCAALGTLALLLPGPLLWVLGPQYLHLKAETPWMVLSTTLSVWAGAVYAIGAARGWIVPALLNIPLGLLALLAALLLFDAGTAAGAFQINTAVAAASVLLLVGYTAWRLLGNTRLWAPGVRQ</sequence>
<feature type="transmembrane region" description="Helical" evidence="6">
    <location>
        <begin position="74"/>
        <end position="99"/>
    </location>
</feature>
<feature type="transmembrane region" description="Helical" evidence="6">
    <location>
        <begin position="380"/>
        <end position="398"/>
    </location>
</feature>
<evidence type="ECO:0000256" key="5">
    <source>
        <dbReference type="ARBA" id="ARBA00023136"/>
    </source>
</evidence>
<dbReference type="InterPro" id="IPR050833">
    <property type="entry name" value="Poly_Biosynth_Transport"/>
</dbReference>
<keyword evidence="3 6" id="KW-0812">Transmembrane</keyword>
<feature type="transmembrane region" description="Helical" evidence="6">
    <location>
        <begin position="346"/>
        <end position="368"/>
    </location>
</feature>
<dbReference type="EMBL" id="SACR01000004">
    <property type="protein sequence ID" value="RVU45086.1"/>
    <property type="molecule type" value="Genomic_DNA"/>
</dbReference>
<dbReference type="RefSeq" id="WP_128229150.1">
    <property type="nucleotide sequence ID" value="NZ_SACR01000004.1"/>
</dbReference>
<keyword evidence="8" id="KW-1185">Reference proteome</keyword>
<evidence type="ECO:0000256" key="6">
    <source>
        <dbReference type="SAM" id="Phobius"/>
    </source>
</evidence>
<evidence type="ECO:0000256" key="3">
    <source>
        <dbReference type="ARBA" id="ARBA00022692"/>
    </source>
</evidence>
<feature type="transmembrane region" description="Helical" evidence="6">
    <location>
        <begin position="120"/>
        <end position="140"/>
    </location>
</feature>
<feature type="transmembrane region" description="Helical" evidence="6">
    <location>
        <begin position="437"/>
        <end position="455"/>
    </location>
</feature>
<keyword evidence="5 6" id="KW-0472">Membrane</keyword>
<dbReference type="PANTHER" id="PTHR30250">
    <property type="entry name" value="PST FAMILY PREDICTED COLANIC ACID TRANSPORTER"/>
    <property type="match status" value="1"/>
</dbReference>
<dbReference type="Proteomes" id="UP000285575">
    <property type="component" value="Unassembled WGS sequence"/>
</dbReference>
<feature type="transmembrane region" description="Helical" evidence="6">
    <location>
        <begin position="307"/>
        <end position="326"/>
    </location>
</feature>
<evidence type="ECO:0000256" key="4">
    <source>
        <dbReference type="ARBA" id="ARBA00022989"/>
    </source>
</evidence>
<organism evidence="7 8">
    <name type="scientific">Rubrivivax rivuli</name>
    <dbReference type="NCBI Taxonomy" id="1862385"/>
    <lineage>
        <taxon>Bacteria</taxon>
        <taxon>Pseudomonadati</taxon>
        <taxon>Pseudomonadota</taxon>
        <taxon>Betaproteobacteria</taxon>
        <taxon>Burkholderiales</taxon>
        <taxon>Sphaerotilaceae</taxon>
        <taxon>Rubrivivax</taxon>
    </lineage>
</organism>
<evidence type="ECO:0000256" key="2">
    <source>
        <dbReference type="ARBA" id="ARBA00022475"/>
    </source>
</evidence>
<name>A0A437RE96_9BURK</name>
<dbReference type="OrthoDB" id="8832812at2"/>
<accession>A0A437RE96</accession>
<dbReference type="AlphaFoldDB" id="A0A437RE96"/>
<keyword evidence="4 6" id="KW-1133">Transmembrane helix</keyword>
<protein>
    <recommendedName>
        <fullName evidence="9">Polysaccharide biosynthesis protein</fullName>
    </recommendedName>
</protein>
<proteinExistence type="predicted"/>
<feature type="transmembrane region" description="Helical" evidence="6">
    <location>
        <begin position="152"/>
        <end position="174"/>
    </location>
</feature>
<gene>
    <name evidence="7" type="ORF">EOE66_13075</name>
</gene>
<feature type="transmembrane region" description="Helical" evidence="6">
    <location>
        <begin position="195"/>
        <end position="226"/>
    </location>
</feature>